<keyword evidence="8" id="KW-1185">Reference proteome</keyword>
<dbReference type="RefSeq" id="WP_355089114.1">
    <property type="nucleotide sequence ID" value="NZ_JBEXKW010000053.1"/>
</dbReference>
<gene>
    <name evidence="7" type="ORF">AB0I48_04615</name>
</gene>
<evidence type="ECO:0000313" key="8">
    <source>
        <dbReference type="Proteomes" id="UP001551695"/>
    </source>
</evidence>
<dbReference type="PANTHER" id="PTHR30055">
    <property type="entry name" value="HTH-TYPE TRANSCRIPTIONAL REGULATOR RUTR"/>
    <property type="match status" value="1"/>
</dbReference>
<proteinExistence type="predicted"/>
<dbReference type="EMBL" id="JBFAKC010000002">
    <property type="protein sequence ID" value="MEV0706826.1"/>
    <property type="molecule type" value="Genomic_DNA"/>
</dbReference>
<evidence type="ECO:0000259" key="6">
    <source>
        <dbReference type="PROSITE" id="PS50977"/>
    </source>
</evidence>
<dbReference type="PROSITE" id="PS50977">
    <property type="entry name" value="HTH_TETR_2"/>
    <property type="match status" value="1"/>
</dbReference>
<protein>
    <submittedName>
        <fullName evidence="7">TetR/AcrR family transcriptional regulator</fullName>
    </submittedName>
</protein>
<dbReference type="InterPro" id="IPR001647">
    <property type="entry name" value="HTH_TetR"/>
</dbReference>
<name>A0ABV3FN44_9NOCA</name>
<dbReference type="PRINTS" id="PR00455">
    <property type="entry name" value="HTHTETR"/>
</dbReference>
<dbReference type="InterPro" id="IPR009057">
    <property type="entry name" value="Homeodomain-like_sf"/>
</dbReference>
<feature type="region of interest" description="Disordered" evidence="5">
    <location>
        <begin position="1"/>
        <end position="20"/>
    </location>
</feature>
<feature type="domain" description="HTH tetR-type" evidence="6">
    <location>
        <begin position="25"/>
        <end position="85"/>
    </location>
</feature>
<evidence type="ECO:0000256" key="1">
    <source>
        <dbReference type="ARBA" id="ARBA00023015"/>
    </source>
</evidence>
<evidence type="ECO:0000313" key="7">
    <source>
        <dbReference type="EMBL" id="MEV0706826.1"/>
    </source>
</evidence>
<accession>A0ABV3FN44</accession>
<evidence type="ECO:0000256" key="3">
    <source>
        <dbReference type="ARBA" id="ARBA00023163"/>
    </source>
</evidence>
<dbReference type="Proteomes" id="UP001551695">
    <property type="component" value="Unassembled WGS sequence"/>
</dbReference>
<keyword evidence="3" id="KW-0804">Transcription</keyword>
<reference evidence="7 8" key="1">
    <citation type="submission" date="2024-06" db="EMBL/GenBank/DDBJ databases">
        <title>The Natural Products Discovery Center: Release of the First 8490 Sequenced Strains for Exploring Actinobacteria Biosynthetic Diversity.</title>
        <authorList>
            <person name="Kalkreuter E."/>
            <person name="Kautsar S.A."/>
            <person name="Yang D."/>
            <person name="Bader C.D."/>
            <person name="Teijaro C.N."/>
            <person name="Fluegel L."/>
            <person name="Davis C.M."/>
            <person name="Simpson J.R."/>
            <person name="Lauterbach L."/>
            <person name="Steele A.D."/>
            <person name="Gui C."/>
            <person name="Meng S."/>
            <person name="Li G."/>
            <person name="Viehrig K."/>
            <person name="Ye F."/>
            <person name="Su P."/>
            <person name="Kiefer A.F."/>
            <person name="Nichols A."/>
            <person name="Cepeda A.J."/>
            <person name="Yan W."/>
            <person name="Fan B."/>
            <person name="Jiang Y."/>
            <person name="Adhikari A."/>
            <person name="Zheng C.-J."/>
            <person name="Schuster L."/>
            <person name="Cowan T.M."/>
            <person name="Smanski M.J."/>
            <person name="Chevrette M.G."/>
            <person name="De Carvalho L.P.S."/>
            <person name="Shen B."/>
        </authorList>
    </citation>
    <scope>NUCLEOTIDE SEQUENCE [LARGE SCALE GENOMIC DNA]</scope>
    <source>
        <strain evidence="7 8">NPDC050403</strain>
    </source>
</reference>
<evidence type="ECO:0000256" key="4">
    <source>
        <dbReference type="PROSITE-ProRule" id="PRU00335"/>
    </source>
</evidence>
<organism evidence="7 8">
    <name type="scientific">Nocardia aurea</name>
    <dbReference type="NCBI Taxonomy" id="2144174"/>
    <lineage>
        <taxon>Bacteria</taxon>
        <taxon>Bacillati</taxon>
        <taxon>Actinomycetota</taxon>
        <taxon>Actinomycetes</taxon>
        <taxon>Mycobacteriales</taxon>
        <taxon>Nocardiaceae</taxon>
        <taxon>Nocardia</taxon>
    </lineage>
</organism>
<comment type="caution">
    <text evidence="7">The sequence shown here is derived from an EMBL/GenBank/DDBJ whole genome shotgun (WGS) entry which is preliminary data.</text>
</comment>
<feature type="DNA-binding region" description="H-T-H motif" evidence="4">
    <location>
        <begin position="48"/>
        <end position="67"/>
    </location>
</feature>
<evidence type="ECO:0000256" key="5">
    <source>
        <dbReference type="SAM" id="MobiDB-lite"/>
    </source>
</evidence>
<dbReference type="Pfam" id="PF00440">
    <property type="entry name" value="TetR_N"/>
    <property type="match status" value="1"/>
</dbReference>
<keyword evidence="1" id="KW-0805">Transcription regulation</keyword>
<dbReference type="InterPro" id="IPR050109">
    <property type="entry name" value="HTH-type_TetR-like_transc_reg"/>
</dbReference>
<dbReference type="Gene3D" id="1.10.357.10">
    <property type="entry name" value="Tetracycline Repressor, domain 2"/>
    <property type="match status" value="1"/>
</dbReference>
<evidence type="ECO:0000256" key="2">
    <source>
        <dbReference type="ARBA" id="ARBA00023125"/>
    </source>
</evidence>
<dbReference type="PANTHER" id="PTHR30055:SF234">
    <property type="entry name" value="HTH-TYPE TRANSCRIPTIONAL REGULATOR BETI"/>
    <property type="match status" value="1"/>
</dbReference>
<dbReference type="Gene3D" id="1.10.10.60">
    <property type="entry name" value="Homeodomain-like"/>
    <property type="match status" value="1"/>
</dbReference>
<dbReference type="SUPFAM" id="SSF46689">
    <property type="entry name" value="Homeodomain-like"/>
    <property type="match status" value="1"/>
</dbReference>
<sequence length="221" mass="23777">MTEVAGNARQLPRGRHGLPREQVVASQRERILEALAEAMAENGYVNTSVAMILKRAGVSRETFYEQFRSKEDCFEAAYEHAVAGMLARIDAAVGAEAEAVPGPEANKTDRMRRILDAYFEGLVVEPAHARLFLVEVYAVGSKAIAGRARLLELFVGLIAEALDARTAAQRFACQTFAAAVGAMVTGRIAVGDVEGLPALKEPLLELIARSGDLYGEAMVAD</sequence>
<keyword evidence="2 4" id="KW-0238">DNA-binding</keyword>